<evidence type="ECO:0000259" key="1">
    <source>
        <dbReference type="PROSITE" id="PS50943"/>
    </source>
</evidence>
<dbReference type="AlphaFoldDB" id="A0A0G0Q0A5"/>
<dbReference type="GO" id="GO:0003677">
    <property type="term" value="F:DNA binding"/>
    <property type="evidence" value="ECO:0007669"/>
    <property type="project" value="InterPro"/>
</dbReference>
<dbReference type="SMART" id="SM00530">
    <property type="entry name" value="HTH_XRE"/>
    <property type="match status" value="1"/>
</dbReference>
<name>A0A0G0Q0A5_9BACT</name>
<evidence type="ECO:0000313" key="3">
    <source>
        <dbReference type="Proteomes" id="UP000034137"/>
    </source>
</evidence>
<dbReference type="InterPro" id="IPR001387">
    <property type="entry name" value="Cro/C1-type_HTH"/>
</dbReference>
<dbReference type="InterPro" id="IPR010982">
    <property type="entry name" value="Lambda_DNA-bd_dom_sf"/>
</dbReference>
<proteinExistence type="predicted"/>
<sequence>MKSNNQEFDFGIKGKKRKQEYDLLKDLLAIAEEVYSARIALKLSQQDLAKIVGTTQKVISKIENAEVNFGVDLILRISRALNIQFNLGGFLSLPELGDVQQKIHNYVFHNLEDVKRRDVSYENEEPYYTAAQYNGQLALKN</sequence>
<comment type="caution">
    <text evidence="2">The sequence shown here is derived from an EMBL/GenBank/DDBJ whole genome shotgun (WGS) entry which is preliminary data.</text>
</comment>
<dbReference type="SUPFAM" id="SSF47413">
    <property type="entry name" value="lambda repressor-like DNA-binding domains"/>
    <property type="match status" value="1"/>
</dbReference>
<protein>
    <recommendedName>
        <fullName evidence="1">HTH cro/C1-type domain-containing protein</fullName>
    </recommendedName>
</protein>
<organism evidence="2 3">
    <name type="scientific">Candidatus Falkowbacteria bacterium GW2011_GWF2_39_8</name>
    <dbReference type="NCBI Taxonomy" id="1618642"/>
    <lineage>
        <taxon>Bacteria</taxon>
        <taxon>Candidatus Falkowiibacteriota</taxon>
    </lineage>
</organism>
<accession>A0A0G0Q0A5</accession>
<gene>
    <name evidence="2" type="ORF">UT64_C0003G0005</name>
</gene>
<dbReference type="Pfam" id="PF01381">
    <property type="entry name" value="HTH_3"/>
    <property type="match status" value="1"/>
</dbReference>
<reference evidence="2 3" key="1">
    <citation type="journal article" date="2015" name="Nature">
        <title>rRNA introns, odd ribosomes, and small enigmatic genomes across a large radiation of phyla.</title>
        <authorList>
            <person name="Brown C.T."/>
            <person name="Hug L.A."/>
            <person name="Thomas B.C."/>
            <person name="Sharon I."/>
            <person name="Castelle C.J."/>
            <person name="Singh A."/>
            <person name="Wilkins M.J."/>
            <person name="Williams K.H."/>
            <person name="Banfield J.F."/>
        </authorList>
    </citation>
    <scope>NUCLEOTIDE SEQUENCE [LARGE SCALE GENOMIC DNA]</scope>
</reference>
<feature type="domain" description="HTH cro/C1-type" evidence="1">
    <location>
        <begin position="34"/>
        <end position="90"/>
    </location>
</feature>
<dbReference type="Proteomes" id="UP000034137">
    <property type="component" value="Unassembled WGS sequence"/>
</dbReference>
<evidence type="ECO:0000313" key="2">
    <source>
        <dbReference type="EMBL" id="KKR33784.1"/>
    </source>
</evidence>
<dbReference type="CDD" id="cd00093">
    <property type="entry name" value="HTH_XRE"/>
    <property type="match status" value="1"/>
</dbReference>
<dbReference type="EMBL" id="LBXO01000003">
    <property type="protein sequence ID" value="KKR33784.1"/>
    <property type="molecule type" value="Genomic_DNA"/>
</dbReference>
<dbReference type="PROSITE" id="PS50943">
    <property type="entry name" value="HTH_CROC1"/>
    <property type="match status" value="1"/>
</dbReference>
<dbReference type="Gene3D" id="1.10.260.40">
    <property type="entry name" value="lambda repressor-like DNA-binding domains"/>
    <property type="match status" value="1"/>
</dbReference>